<dbReference type="EMBL" id="HG710173">
    <property type="protein sequence ID" value="CDJ45620.1"/>
    <property type="molecule type" value="Genomic_DNA"/>
</dbReference>
<protein>
    <submittedName>
        <fullName evidence="2">SAG family member</fullName>
    </submittedName>
</protein>
<dbReference type="VEuPathDB" id="ToxoDB:EBH_0014460"/>
<organism evidence="2 3">
    <name type="scientific">Eimeria brunetti</name>
    <dbReference type="NCBI Taxonomy" id="51314"/>
    <lineage>
        <taxon>Eukaryota</taxon>
        <taxon>Sar</taxon>
        <taxon>Alveolata</taxon>
        <taxon>Apicomplexa</taxon>
        <taxon>Conoidasida</taxon>
        <taxon>Coccidia</taxon>
        <taxon>Eucoccidiorida</taxon>
        <taxon>Eimeriorina</taxon>
        <taxon>Eimeriidae</taxon>
        <taxon>Eimeria</taxon>
    </lineage>
</organism>
<keyword evidence="1" id="KW-0732">Signal</keyword>
<sequence length="274" mass="29840">MASFYKTATAVCLFALHGLQSEASNQTTTYKFKAIDVDKGKDILVVHSHLPLALPTFFLVKPSTKPTWRSIEVATGDSLVSSLKKKVESEEDVKEQAAEADDSCSKLMEKSVFTDIFHHNFDYQPTPNYRELLQAALDKGLDVFKAKGYQSNWEEIWKNADGGNLAYLLSSNSTTIACVIGQCTKETTTQQNKRSSTGDPTGKAVLFCELSPAVDKTKAPFDEEYFNGLIARTDKLASMTEEDLKAPSNDAAAASPFPAILTASMVAMLAGVSV</sequence>
<reference evidence="2" key="2">
    <citation type="submission" date="2013-10" db="EMBL/GenBank/DDBJ databases">
        <authorList>
            <person name="Aslett M."/>
        </authorList>
    </citation>
    <scope>NUCLEOTIDE SEQUENCE [LARGE SCALE GENOMIC DNA]</scope>
    <source>
        <strain evidence="2">Houghton</strain>
    </source>
</reference>
<evidence type="ECO:0000256" key="1">
    <source>
        <dbReference type="SAM" id="SignalP"/>
    </source>
</evidence>
<feature type="signal peptide" evidence="1">
    <location>
        <begin position="1"/>
        <end position="23"/>
    </location>
</feature>
<dbReference type="AlphaFoldDB" id="U6LCY6"/>
<gene>
    <name evidence="2" type="ORF">EBH_0014460</name>
</gene>
<name>U6LCY6_9EIME</name>
<accession>U6LCY6</accession>
<dbReference type="Proteomes" id="UP000030750">
    <property type="component" value="Unassembled WGS sequence"/>
</dbReference>
<proteinExistence type="predicted"/>
<evidence type="ECO:0000313" key="2">
    <source>
        <dbReference type="EMBL" id="CDJ45620.1"/>
    </source>
</evidence>
<feature type="chain" id="PRO_5004673832" evidence="1">
    <location>
        <begin position="24"/>
        <end position="274"/>
    </location>
</feature>
<reference evidence="2" key="1">
    <citation type="submission" date="2013-10" db="EMBL/GenBank/DDBJ databases">
        <title>Genomic analysis of the causative agents of coccidiosis in chickens.</title>
        <authorList>
            <person name="Reid A.J."/>
            <person name="Blake D."/>
            <person name="Billington K."/>
            <person name="Browne H."/>
            <person name="Dunn M."/>
            <person name="Hung S."/>
            <person name="Kawahara F."/>
            <person name="Miranda-Saavedra D."/>
            <person name="Mourier T."/>
            <person name="Nagra H."/>
            <person name="Otto T.D."/>
            <person name="Rawlings N."/>
            <person name="Sanchez A."/>
            <person name="Sanders M."/>
            <person name="Subramaniam C."/>
            <person name="Tay Y."/>
            <person name="Dear P."/>
            <person name="Doerig C."/>
            <person name="Gruber A."/>
            <person name="Parkinson J."/>
            <person name="Shirley M."/>
            <person name="Wan K.L."/>
            <person name="Berriman M."/>
            <person name="Tomley F."/>
            <person name="Pain A."/>
        </authorList>
    </citation>
    <scope>NUCLEOTIDE SEQUENCE [LARGE SCALE GENOMIC DNA]</scope>
    <source>
        <strain evidence="2">Houghton</strain>
    </source>
</reference>
<evidence type="ECO:0000313" key="3">
    <source>
        <dbReference type="Proteomes" id="UP000030750"/>
    </source>
</evidence>
<keyword evidence="3" id="KW-1185">Reference proteome</keyword>